<reference evidence="1" key="2">
    <citation type="journal article" date="2015" name="Fish Shellfish Immunol.">
        <title>Early steps in the European eel (Anguilla anguilla)-Vibrio vulnificus interaction in the gills: Role of the RtxA13 toxin.</title>
        <authorList>
            <person name="Callol A."/>
            <person name="Pajuelo D."/>
            <person name="Ebbesson L."/>
            <person name="Teles M."/>
            <person name="MacKenzie S."/>
            <person name="Amaro C."/>
        </authorList>
    </citation>
    <scope>NUCLEOTIDE SEQUENCE</scope>
</reference>
<protein>
    <submittedName>
        <fullName evidence="1">Uncharacterized protein</fullName>
    </submittedName>
</protein>
<evidence type="ECO:0000313" key="1">
    <source>
        <dbReference type="EMBL" id="JAH12591.1"/>
    </source>
</evidence>
<dbReference type="EMBL" id="GBXM01095986">
    <property type="protein sequence ID" value="JAH12591.1"/>
    <property type="molecule type" value="Transcribed_RNA"/>
</dbReference>
<sequence>MLPVSHSRRECEQLRFFLAEVTSD</sequence>
<name>A0A0E9Q6S2_ANGAN</name>
<proteinExistence type="predicted"/>
<organism evidence="1">
    <name type="scientific">Anguilla anguilla</name>
    <name type="common">European freshwater eel</name>
    <name type="synonym">Muraena anguilla</name>
    <dbReference type="NCBI Taxonomy" id="7936"/>
    <lineage>
        <taxon>Eukaryota</taxon>
        <taxon>Metazoa</taxon>
        <taxon>Chordata</taxon>
        <taxon>Craniata</taxon>
        <taxon>Vertebrata</taxon>
        <taxon>Euteleostomi</taxon>
        <taxon>Actinopterygii</taxon>
        <taxon>Neopterygii</taxon>
        <taxon>Teleostei</taxon>
        <taxon>Anguilliformes</taxon>
        <taxon>Anguillidae</taxon>
        <taxon>Anguilla</taxon>
    </lineage>
</organism>
<dbReference type="AlphaFoldDB" id="A0A0E9Q6S2"/>
<accession>A0A0E9Q6S2</accession>
<reference evidence="1" key="1">
    <citation type="submission" date="2014-11" db="EMBL/GenBank/DDBJ databases">
        <authorList>
            <person name="Amaro Gonzalez C."/>
        </authorList>
    </citation>
    <scope>NUCLEOTIDE SEQUENCE</scope>
</reference>